<evidence type="ECO:0000313" key="1">
    <source>
        <dbReference type="EMBL" id="ABK24968.1"/>
    </source>
</evidence>
<protein>
    <submittedName>
        <fullName evidence="1">Uncharacterized protein</fullName>
    </submittedName>
</protein>
<reference evidence="1" key="1">
    <citation type="journal article" date="2008" name="BMC Genomics">
        <title>A conifer genomics resource of 200,000 spruce (Picea spp.) ESTs and 6,464 high-quality, sequence-finished full-length cDNAs for Sitka spruce (Picea sitchensis).</title>
        <authorList>
            <person name="Ralph S.G."/>
            <person name="Chun H.J."/>
            <person name="Kolosova N."/>
            <person name="Cooper D."/>
            <person name="Oddy C."/>
            <person name="Ritland C.E."/>
            <person name="Kirkpatrick R."/>
            <person name="Moore R."/>
            <person name="Barber S."/>
            <person name="Holt R.A."/>
            <person name="Jones S.J."/>
            <person name="Marra M.A."/>
            <person name="Douglas C.J."/>
            <person name="Ritland K."/>
            <person name="Bohlmann J."/>
        </authorList>
    </citation>
    <scope>NUCLEOTIDE SEQUENCE</scope>
    <source>
        <tissue evidence="1">Green portion of the leader tissue</tissue>
    </source>
</reference>
<proteinExistence type="evidence at transcript level"/>
<sequence length="63" mass="7405">MSPLQKMMLKMGFLPLPTTPDVLKKKTWQWRNLNQIRGLQSMTRVDKSRLPNLLEPRRGSLDL</sequence>
<dbReference type="AlphaFoldDB" id="A9NWF7"/>
<name>A9NWF7_PICSI</name>
<accession>A9NWF7</accession>
<organism evidence="1">
    <name type="scientific">Picea sitchensis</name>
    <name type="common">Sitka spruce</name>
    <name type="synonym">Pinus sitchensis</name>
    <dbReference type="NCBI Taxonomy" id="3332"/>
    <lineage>
        <taxon>Eukaryota</taxon>
        <taxon>Viridiplantae</taxon>
        <taxon>Streptophyta</taxon>
        <taxon>Embryophyta</taxon>
        <taxon>Tracheophyta</taxon>
        <taxon>Spermatophyta</taxon>
        <taxon>Pinopsida</taxon>
        <taxon>Pinidae</taxon>
        <taxon>Conifers I</taxon>
        <taxon>Pinales</taxon>
        <taxon>Pinaceae</taxon>
        <taxon>Picea</taxon>
    </lineage>
</organism>
<dbReference type="EMBL" id="EF085669">
    <property type="protein sequence ID" value="ABK24968.1"/>
    <property type="molecule type" value="mRNA"/>
</dbReference>